<protein>
    <submittedName>
        <fullName evidence="3">Uncharacterized protein</fullName>
    </submittedName>
</protein>
<name>A0AA39T1T2_9PEZI</name>
<dbReference type="Pfam" id="PF07287">
    <property type="entry name" value="AtuA"/>
    <property type="match status" value="1"/>
</dbReference>
<feature type="domain" description="DUF4387" evidence="2">
    <location>
        <begin position="516"/>
        <end position="613"/>
    </location>
</feature>
<proteinExistence type="predicted"/>
<dbReference type="InterPro" id="IPR025496">
    <property type="entry name" value="DUF4387"/>
</dbReference>
<evidence type="ECO:0000259" key="1">
    <source>
        <dbReference type="Pfam" id="PF07287"/>
    </source>
</evidence>
<gene>
    <name evidence="3" type="ORF">B0T14DRAFT_440346</name>
</gene>
<reference evidence="3" key="1">
    <citation type="submission" date="2023-06" db="EMBL/GenBank/DDBJ databases">
        <title>Genome-scale phylogeny and comparative genomics of the fungal order Sordariales.</title>
        <authorList>
            <consortium name="Lawrence Berkeley National Laboratory"/>
            <person name="Hensen N."/>
            <person name="Bonometti L."/>
            <person name="Westerberg I."/>
            <person name="Brannstrom I.O."/>
            <person name="Guillou S."/>
            <person name="Cros-Aarteil S."/>
            <person name="Calhoun S."/>
            <person name="Haridas S."/>
            <person name="Kuo A."/>
            <person name="Mondo S."/>
            <person name="Pangilinan J."/>
            <person name="Riley R."/>
            <person name="Labutti K."/>
            <person name="Andreopoulos B."/>
            <person name="Lipzen A."/>
            <person name="Chen C."/>
            <person name="Yanf M."/>
            <person name="Daum C."/>
            <person name="Ng V."/>
            <person name="Clum A."/>
            <person name="Steindorff A."/>
            <person name="Ohm R."/>
            <person name="Martin F."/>
            <person name="Silar P."/>
            <person name="Natvig D."/>
            <person name="Lalanne C."/>
            <person name="Gautier V."/>
            <person name="Ament-Velasquez S.L."/>
            <person name="Kruys A."/>
            <person name="Hutchinson M.I."/>
            <person name="Powell A.J."/>
            <person name="Barry K."/>
            <person name="Miller A.N."/>
            <person name="Grigoriev I.V."/>
            <person name="Debuchy R."/>
            <person name="Gladieux P."/>
            <person name="Thoren M.H."/>
            <person name="Johannesson H."/>
        </authorList>
    </citation>
    <scope>NUCLEOTIDE SEQUENCE</scope>
    <source>
        <strain evidence="3">CBS 606.72</strain>
    </source>
</reference>
<feature type="domain" description="Acyclic terpene utilisation N-terminal" evidence="1">
    <location>
        <begin position="100"/>
        <end position="368"/>
    </location>
</feature>
<sequence length="617" mass="66668">MSELKILTPIGMLGYSFNEDIFWSAVEDGVDAIILDSGSTDSGPSKLAFGQASASREAYVRDLKILVTACHYHRVPVLIGELTVLFAGSAAGDGTNQHVEFLVQIVSEVISSEGLRPLKVVTIEAEITKSTIQSKFKAGLVTPCGGGVPDLKQADIDDAVVVVAQMGIEPWIKAMEANPDFDIIIAGRSYDPAPYAAFCVYKGFPDLGLAYHMGKIMECGASCAVPKSAEALAIVRNDSFDIRPLDEAAKCTPLSVAAHTMYEKSRPDLLAGPGGVLDVTSSRFEQLPDGRTLRVTGSKFVPIAADKYTIKLEAARVTGHMAMFVGSIRDPILISRLDTLVPMIEDRLRSVYNFKFELLVKLFGRDPLVKGLDMPRFTPIPTDVGVLGKVLASTPEEAKAVANLAKVFFIHAPYPGQVATAGNFIMPFSPCDVALGPAAEFCIYHLMQVDDPAAPFPIATQVIEAQPSEAKVKANGPAKKKSENGLSKIRADITIAALAKHTVQLSPPPAPGFVYLANLANVIRTKNSGPFEITMDIMFRDEETYKRVFEANVLSRNTIASLYDIHNDGEILACMWWEPALAFKVTIRRPAPSGSFGDDDVHGSGLHVPLMYLQIPE</sequence>
<dbReference type="Proteomes" id="UP001175000">
    <property type="component" value="Unassembled WGS sequence"/>
</dbReference>
<dbReference type="Pfam" id="PF14330">
    <property type="entry name" value="DUF4387"/>
    <property type="match status" value="1"/>
</dbReference>
<organism evidence="3 4">
    <name type="scientific">Immersiella caudata</name>
    <dbReference type="NCBI Taxonomy" id="314043"/>
    <lineage>
        <taxon>Eukaryota</taxon>
        <taxon>Fungi</taxon>
        <taxon>Dikarya</taxon>
        <taxon>Ascomycota</taxon>
        <taxon>Pezizomycotina</taxon>
        <taxon>Sordariomycetes</taxon>
        <taxon>Sordariomycetidae</taxon>
        <taxon>Sordariales</taxon>
        <taxon>Lasiosphaeriaceae</taxon>
        <taxon>Immersiella</taxon>
    </lineage>
</organism>
<evidence type="ECO:0000313" key="3">
    <source>
        <dbReference type="EMBL" id="KAK0611671.1"/>
    </source>
</evidence>
<dbReference type="AlphaFoldDB" id="A0AA39T1T2"/>
<accession>A0AA39T1T2</accession>
<dbReference type="EMBL" id="JAULSU010000007">
    <property type="protein sequence ID" value="KAK0611671.1"/>
    <property type="molecule type" value="Genomic_DNA"/>
</dbReference>
<dbReference type="InterPro" id="IPR010839">
    <property type="entry name" value="AtuA_N"/>
</dbReference>
<keyword evidence="4" id="KW-1185">Reference proteome</keyword>
<comment type="caution">
    <text evidence="3">The sequence shown here is derived from an EMBL/GenBank/DDBJ whole genome shotgun (WGS) entry which is preliminary data.</text>
</comment>
<evidence type="ECO:0000259" key="2">
    <source>
        <dbReference type="Pfam" id="PF14330"/>
    </source>
</evidence>
<evidence type="ECO:0000313" key="4">
    <source>
        <dbReference type="Proteomes" id="UP001175000"/>
    </source>
</evidence>